<dbReference type="PANTHER" id="PTHR24333:SF8">
    <property type="entry name" value="HOMEOBOX PROTEIN CEH-62"/>
    <property type="match status" value="1"/>
</dbReference>
<dbReference type="OrthoDB" id="6159439at2759"/>
<gene>
    <name evidence="12" type="ORF">TCAL_07256</name>
</gene>
<dbReference type="PRINTS" id="PR00031">
    <property type="entry name" value="HTHREPRESSR"/>
</dbReference>
<keyword evidence="2" id="KW-0217">Developmental protein</keyword>
<feature type="DNA-binding region" description="Homeobox" evidence="8">
    <location>
        <begin position="171"/>
        <end position="230"/>
    </location>
</feature>
<evidence type="ECO:0000256" key="4">
    <source>
        <dbReference type="ARBA" id="ARBA00023155"/>
    </source>
</evidence>
<evidence type="ECO:0000256" key="7">
    <source>
        <dbReference type="ARBA" id="ARBA00068739"/>
    </source>
</evidence>
<feature type="domain" description="Homeobox" evidence="11">
    <location>
        <begin position="169"/>
        <end position="229"/>
    </location>
</feature>
<dbReference type="GO" id="GO:0000981">
    <property type="term" value="F:DNA-binding transcription factor activity, RNA polymerase II-specific"/>
    <property type="evidence" value="ECO:0007669"/>
    <property type="project" value="InterPro"/>
</dbReference>
<keyword evidence="3 8" id="KW-0238">DNA-binding</keyword>
<dbReference type="GO" id="GO:0005634">
    <property type="term" value="C:nucleus"/>
    <property type="evidence" value="ECO:0007669"/>
    <property type="project" value="UniProtKB-SubCell"/>
</dbReference>
<keyword evidence="13" id="KW-1185">Reference proteome</keyword>
<reference evidence="12 13" key="1">
    <citation type="journal article" date="2018" name="Nat. Ecol. Evol.">
        <title>Genomic signatures of mitonuclear coevolution across populations of Tigriopus californicus.</title>
        <authorList>
            <person name="Barreto F.S."/>
            <person name="Watson E.T."/>
            <person name="Lima T.G."/>
            <person name="Willett C.S."/>
            <person name="Edmands S."/>
            <person name="Li W."/>
            <person name="Burton R.S."/>
        </authorList>
    </citation>
    <scope>NUCLEOTIDE SEQUENCE [LARGE SCALE GENOMIC DNA]</scope>
    <source>
        <strain evidence="12 13">San Diego</strain>
    </source>
</reference>
<dbReference type="InterPro" id="IPR009057">
    <property type="entry name" value="Homeodomain-like_sf"/>
</dbReference>
<dbReference type="Proteomes" id="UP000318571">
    <property type="component" value="Chromosome 1"/>
</dbReference>
<feature type="compositionally biased region" description="Basic and acidic residues" evidence="10">
    <location>
        <begin position="7"/>
        <end position="17"/>
    </location>
</feature>
<proteinExistence type="predicted"/>
<dbReference type="InterPro" id="IPR020479">
    <property type="entry name" value="HD_metazoa"/>
</dbReference>
<evidence type="ECO:0000313" key="13">
    <source>
        <dbReference type="Proteomes" id="UP000318571"/>
    </source>
</evidence>
<dbReference type="STRING" id="6832.A0A553NSY9"/>
<dbReference type="CDD" id="cd00086">
    <property type="entry name" value="homeodomain"/>
    <property type="match status" value="1"/>
</dbReference>
<dbReference type="Gene3D" id="1.10.10.60">
    <property type="entry name" value="Homeodomain-like"/>
    <property type="match status" value="1"/>
</dbReference>
<evidence type="ECO:0000256" key="5">
    <source>
        <dbReference type="ARBA" id="ARBA00023242"/>
    </source>
</evidence>
<protein>
    <recommendedName>
        <fullName evidence="7">Homeobox protein rough</fullName>
    </recommendedName>
</protein>
<feature type="region of interest" description="Disordered" evidence="10">
    <location>
        <begin position="1"/>
        <end position="64"/>
    </location>
</feature>
<dbReference type="GO" id="GO:0003677">
    <property type="term" value="F:DNA binding"/>
    <property type="evidence" value="ECO:0007669"/>
    <property type="project" value="UniProtKB-UniRule"/>
</dbReference>
<evidence type="ECO:0000256" key="8">
    <source>
        <dbReference type="PROSITE-ProRule" id="PRU00108"/>
    </source>
</evidence>
<evidence type="ECO:0000256" key="2">
    <source>
        <dbReference type="ARBA" id="ARBA00022473"/>
    </source>
</evidence>
<keyword evidence="4 8" id="KW-0371">Homeobox</keyword>
<dbReference type="InterPro" id="IPR050848">
    <property type="entry name" value="Homeobox_TF"/>
</dbReference>
<keyword evidence="5 8" id="KW-0539">Nucleus</keyword>
<dbReference type="InterPro" id="IPR001356">
    <property type="entry name" value="HD"/>
</dbReference>
<name>A0A553NSY9_TIGCA</name>
<dbReference type="GO" id="GO:0048663">
    <property type="term" value="P:neuron fate commitment"/>
    <property type="evidence" value="ECO:0007669"/>
    <property type="project" value="UniProtKB-ARBA"/>
</dbReference>
<dbReference type="InterPro" id="IPR000047">
    <property type="entry name" value="HTH_motif"/>
</dbReference>
<dbReference type="InterPro" id="IPR017970">
    <property type="entry name" value="Homeobox_CS"/>
</dbReference>
<dbReference type="PROSITE" id="PS50071">
    <property type="entry name" value="HOMEOBOX_2"/>
    <property type="match status" value="1"/>
</dbReference>
<evidence type="ECO:0000256" key="3">
    <source>
        <dbReference type="ARBA" id="ARBA00023125"/>
    </source>
</evidence>
<dbReference type="PROSITE" id="PS00027">
    <property type="entry name" value="HOMEOBOX_1"/>
    <property type="match status" value="1"/>
</dbReference>
<dbReference type="Pfam" id="PF00046">
    <property type="entry name" value="Homeodomain"/>
    <property type="match status" value="1"/>
</dbReference>
<organism evidence="12 13">
    <name type="scientific">Tigriopus californicus</name>
    <name type="common">Marine copepod</name>
    <dbReference type="NCBI Taxonomy" id="6832"/>
    <lineage>
        <taxon>Eukaryota</taxon>
        <taxon>Metazoa</taxon>
        <taxon>Ecdysozoa</taxon>
        <taxon>Arthropoda</taxon>
        <taxon>Crustacea</taxon>
        <taxon>Multicrustacea</taxon>
        <taxon>Hexanauplia</taxon>
        <taxon>Copepoda</taxon>
        <taxon>Harpacticoida</taxon>
        <taxon>Harpacticidae</taxon>
        <taxon>Tigriopus</taxon>
    </lineage>
</organism>
<comment type="function">
    <text evidence="6">Required to establish the unique cell identity of photoreceptors R2 and R5 and consequently for ommatidial assembly in the developing eye imaginal disk. Repression of expression in R8 photoreceptor by senseless (sens) is an essential mechanism of R8 cell fate determination.</text>
</comment>
<accession>A0A553NSY9</accession>
<dbReference type="SUPFAM" id="SSF46689">
    <property type="entry name" value="Homeodomain-like"/>
    <property type="match status" value="1"/>
</dbReference>
<dbReference type="OMA" id="QSRDCKC"/>
<dbReference type="AlphaFoldDB" id="A0A553NSY9"/>
<evidence type="ECO:0000259" key="11">
    <source>
        <dbReference type="PROSITE" id="PS50071"/>
    </source>
</evidence>
<sequence>MPVHPLSSDHLEDHDVEVVDEVEEDRPLDCSSTSNESGHSDDVKQTPVISTKLHSKTSTVKPPSSHREFFAKLYGSHDDVNKNETKVTIPRSSPHLLNVPNITPPPQGTPSFSPSSGLPPFVPSIPAYFNSPQWETPSPGSSPQFRFGPDFPFPGGLAAFLARRRRKDARQRRQRTTFTSDQTLRLELEYQRNEYISRPRRFELAESLDLTETQIKIWFQNRRAKDKRIEKAQLDHQYRCLAFGIPPTPYSSSFCTECYYKPGSCGSLHQGSMLPSPLTNTSGVNGSASPLPVHHNDFNKLIQ</sequence>
<evidence type="ECO:0000256" key="9">
    <source>
        <dbReference type="RuleBase" id="RU000682"/>
    </source>
</evidence>
<dbReference type="EMBL" id="VCGU01000010">
    <property type="protein sequence ID" value="TRY68538.1"/>
    <property type="molecule type" value="Genomic_DNA"/>
</dbReference>
<dbReference type="FunFam" id="1.10.10.60:FF:000417">
    <property type="entry name" value="Even-skipped homeobox 1"/>
    <property type="match status" value="1"/>
</dbReference>
<evidence type="ECO:0000256" key="1">
    <source>
        <dbReference type="ARBA" id="ARBA00004123"/>
    </source>
</evidence>
<comment type="subcellular location">
    <subcellularLocation>
        <location evidence="1 8 9">Nucleus</location>
    </subcellularLocation>
</comment>
<dbReference type="PANTHER" id="PTHR24333">
    <property type="entry name" value="HOMEO BOX HB9 LIKE A-RELATED"/>
    <property type="match status" value="1"/>
</dbReference>
<comment type="caution">
    <text evidence="12">The sequence shown here is derived from an EMBL/GenBank/DDBJ whole genome shotgun (WGS) entry which is preliminary data.</text>
</comment>
<evidence type="ECO:0000313" key="12">
    <source>
        <dbReference type="EMBL" id="TRY68538.1"/>
    </source>
</evidence>
<dbReference type="PRINTS" id="PR00024">
    <property type="entry name" value="HOMEOBOX"/>
</dbReference>
<evidence type="ECO:0000256" key="6">
    <source>
        <dbReference type="ARBA" id="ARBA00056641"/>
    </source>
</evidence>
<dbReference type="SMART" id="SM00389">
    <property type="entry name" value="HOX"/>
    <property type="match status" value="1"/>
</dbReference>
<evidence type="ECO:0000256" key="10">
    <source>
        <dbReference type="SAM" id="MobiDB-lite"/>
    </source>
</evidence>